<dbReference type="SMART" id="SM01119">
    <property type="entry name" value="D-ser_dehydrat"/>
    <property type="match status" value="1"/>
</dbReference>
<proteinExistence type="predicted"/>
<dbReference type="Gene3D" id="3.20.20.10">
    <property type="entry name" value="Alanine racemase"/>
    <property type="match status" value="1"/>
</dbReference>
<dbReference type="RefSeq" id="WP_387701383.1">
    <property type="nucleotide sequence ID" value="NZ_JBIAMX010000011.1"/>
</dbReference>
<sequence length="436" mass="45299">MTISNADGRRSAVDIDRDAVAALADTVLGPHHKAVPPSAWGRTVGEYLDTAPELAHWQTPVLTLDAGALAANTALMADWAAAAGLLLAPHGKTTMAPRLWRDQLDAGAWGITLATPWQVQVGRAFGVRRILLANALLDPVGLAWIAGELARDPAFEFWCWADSVATVAAMDRVLAGCPDGPPVRVLVELGGARGRTGARTPAEAHAVAAAIGRSPRLCLAGVGGYEGALAHDRAPESLAVVRGFLDRVARLHGELADAYPGPALVSAGGSAYPDLVAEVLGGLAGPGTAVVLRSGAYLAHDDGFYAAISPLVAPAREPGLRPALHAWARVLSRPEPGLALLDAGRRDLPFDLGLPVPQRVDGRAGVLPAEAAVTALNDQHAFLRLPGAAADLPVGSVVRLGISHPCTAFDKWRLLPVIDSADAVGPRVVDLVQTFF</sequence>
<dbReference type="SUPFAM" id="SSF51419">
    <property type="entry name" value="PLP-binding barrel"/>
    <property type="match status" value="1"/>
</dbReference>
<dbReference type="PANTHER" id="PTHR28004">
    <property type="entry name" value="ZGC:162816-RELATED"/>
    <property type="match status" value="1"/>
</dbReference>
<dbReference type="InterPro" id="IPR051466">
    <property type="entry name" value="D-amino_acid_metab_enzyme"/>
</dbReference>
<dbReference type="InterPro" id="IPR029066">
    <property type="entry name" value="PLP-binding_barrel"/>
</dbReference>
<dbReference type="InterPro" id="IPR042208">
    <property type="entry name" value="D-ser_dehydrat-like_sf"/>
</dbReference>
<dbReference type="Pfam" id="PF14031">
    <property type="entry name" value="D-ser_dehydrat"/>
    <property type="match status" value="1"/>
</dbReference>
<dbReference type="EMBL" id="JBIAMX010000011">
    <property type="protein sequence ID" value="MFF0544894.1"/>
    <property type="molecule type" value="Genomic_DNA"/>
</dbReference>
<dbReference type="Proteomes" id="UP001601444">
    <property type="component" value="Unassembled WGS sequence"/>
</dbReference>
<name>A0ABW6PR58_9NOCA</name>
<dbReference type="PANTHER" id="PTHR28004:SF8">
    <property type="entry name" value="D-SERINE DEAMINASE"/>
    <property type="match status" value="1"/>
</dbReference>
<comment type="caution">
    <text evidence="2">The sequence shown here is derived from an EMBL/GenBank/DDBJ whole genome shotgun (WGS) entry which is preliminary data.</text>
</comment>
<evidence type="ECO:0000259" key="1">
    <source>
        <dbReference type="SMART" id="SM01119"/>
    </source>
</evidence>
<dbReference type="Gene3D" id="2.40.37.20">
    <property type="entry name" value="D-serine dehydratase-like domain"/>
    <property type="match status" value="1"/>
</dbReference>
<accession>A0ABW6PR58</accession>
<gene>
    <name evidence="2" type="ORF">ACFYTF_18865</name>
</gene>
<organism evidence="2 3">
    <name type="scientific">Nocardia thailandica</name>
    <dbReference type="NCBI Taxonomy" id="257275"/>
    <lineage>
        <taxon>Bacteria</taxon>
        <taxon>Bacillati</taxon>
        <taxon>Actinomycetota</taxon>
        <taxon>Actinomycetes</taxon>
        <taxon>Mycobacteriales</taxon>
        <taxon>Nocardiaceae</taxon>
        <taxon>Nocardia</taxon>
    </lineage>
</organism>
<feature type="domain" description="D-serine dehydratase-like" evidence="1">
    <location>
        <begin position="323"/>
        <end position="419"/>
    </location>
</feature>
<dbReference type="InterPro" id="IPR026956">
    <property type="entry name" value="D-ser_dehydrat-like_dom"/>
</dbReference>
<protein>
    <submittedName>
        <fullName evidence="2">Amino acid deaminase</fullName>
    </submittedName>
</protein>
<keyword evidence="3" id="KW-1185">Reference proteome</keyword>
<evidence type="ECO:0000313" key="3">
    <source>
        <dbReference type="Proteomes" id="UP001601444"/>
    </source>
</evidence>
<reference evidence="2 3" key="1">
    <citation type="submission" date="2024-10" db="EMBL/GenBank/DDBJ databases">
        <title>The Natural Products Discovery Center: Release of the First 8490 Sequenced Strains for Exploring Actinobacteria Biosynthetic Diversity.</title>
        <authorList>
            <person name="Kalkreuter E."/>
            <person name="Kautsar S.A."/>
            <person name="Yang D."/>
            <person name="Bader C.D."/>
            <person name="Teijaro C.N."/>
            <person name="Fluegel L."/>
            <person name="Davis C.M."/>
            <person name="Simpson J.R."/>
            <person name="Lauterbach L."/>
            <person name="Steele A.D."/>
            <person name="Gui C."/>
            <person name="Meng S."/>
            <person name="Li G."/>
            <person name="Viehrig K."/>
            <person name="Ye F."/>
            <person name="Su P."/>
            <person name="Kiefer A.F."/>
            <person name="Nichols A."/>
            <person name="Cepeda A.J."/>
            <person name="Yan W."/>
            <person name="Fan B."/>
            <person name="Jiang Y."/>
            <person name="Adhikari A."/>
            <person name="Zheng C.-J."/>
            <person name="Schuster L."/>
            <person name="Cowan T.M."/>
            <person name="Smanski M.J."/>
            <person name="Chevrette M.G."/>
            <person name="De Carvalho L.P.S."/>
            <person name="Shen B."/>
        </authorList>
    </citation>
    <scope>NUCLEOTIDE SEQUENCE [LARGE SCALE GENOMIC DNA]</scope>
    <source>
        <strain evidence="2 3">NPDC004045</strain>
    </source>
</reference>
<evidence type="ECO:0000313" key="2">
    <source>
        <dbReference type="EMBL" id="MFF0544894.1"/>
    </source>
</evidence>